<dbReference type="GO" id="GO:0006654">
    <property type="term" value="P:phosphatidic acid biosynthetic process"/>
    <property type="evidence" value="ECO:0007669"/>
    <property type="project" value="TreeGrafter"/>
</dbReference>
<dbReference type="SMART" id="SM00563">
    <property type="entry name" value="PlsC"/>
    <property type="match status" value="1"/>
</dbReference>
<evidence type="ECO:0000313" key="6">
    <source>
        <dbReference type="EMBL" id="XDT71494.1"/>
    </source>
</evidence>
<feature type="transmembrane region" description="Helical" evidence="4">
    <location>
        <begin position="20"/>
        <end position="40"/>
    </location>
</feature>
<dbReference type="KEGG" id="tcd:AAIA72_11840"/>
<sequence>MHAPQQDSVIYNGWLIARSTLFYTLLVPFTIFWSSAALVYGPFLNFEQRSRIIIALWCRAVMVLLRLCCGIRYEVQGAENIRPGSILYSKHESTWETFFIQTLIQPQTQVIKQELLNVPFFGWAFTLVNPIAIDRSDRKKAMAQLMAQGTERLKAGISLMIFPEGTRVDPGQYKPFTKGGARLAIAAGKPLVPIAHNAGDYWPNGRLIKYPGTIRMVIGQPISPEGQDEDSLTRIAERWVLETTARLQEDSWRSEPVFDKTIA</sequence>
<dbReference type="SUPFAM" id="SSF69593">
    <property type="entry name" value="Glycerol-3-phosphate (1)-acyltransferase"/>
    <property type="match status" value="1"/>
</dbReference>
<accession>A0AB39UTZ0</accession>
<evidence type="ECO:0000256" key="4">
    <source>
        <dbReference type="SAM" id="Phobius"/>
    </source>
</evidence>
<dbReference type="AlphaFoldDB" id="A0AB39UTZ0"/>
<keyword evidence="4" id="KW-0472">Membrane</keyword>
<dbReference type="PANTHER" id="PTHR10434">
    <property type="entry name" value="1-ACYL-SN-GLYCEROL-3-PHOSPHATE ACYLTRANSFERASE"/>
    <property type="match status" value="1"/>
</dbReference>
<dbReference type="InterPro" id="IPR002123">
    <property type="entry name" value="Plipid/glycerol_acylTrfase"/>
</dbReference>
<dbReference type="PANTHER" id="PTHR10434:SF40">
    <property type="entry name" value="1-ACYL-SN-GLYCEROL-3-PHOSPHATE ACYLTRANSFERASE"/>
    <property type="match status" value="1"/>
</dbReference>
<reference evidence="6" key="1">
    <citation type="submission" date="2024-05" db="EMBL/GenBank/DDBJ databases">
        <title>Genome sequencing of novel strain.</title>
        <authorList>
            <person name="Ganbat D."/>
            <person name="Ganbat S."/>
            <person name="Lee S.-J."/>
        </authorList>
    </citation>
    <scope>NUCLEOTIDE SEQUENCE</scope>
    <source>
        <strain evidence="6">SMD15-11</strain>
    </source>
</reference>
<dbReference type="CDD" id="cd07989">
    <property type="entry name" value="LPLAT_AGPAT-like"/>
    <property type="match status" value="1"/>
</dbReference>
<keyword evidence="4" id="KW-1133">Transmembrane helix</keyword>
<evidence type="ECO:0000256" key="2">
    <source>
        <dbReference type="ARBA" id="ARBA00022679"/>
    </source>
</evidence>
<evidence type="ECO:0000256" key="1">
    <source>
        <dbReference type="ARBA" id="ARBA00005189"/>
    </source>
</evidence>
<dbReference type="GO" id="GO:0003841">
    <property type="term" value="F:1-acylglycerol-3-phosphate O-acyltransferase activity"/>
    <property type="evidence" value="ECO:0007669"/>
    <property type="project" value="TreeGrafter"/>
</dbReference>
<organism evidence="6">
    <name type="scientific">Thermohahella caldifontis</name>
    <dbReference type="NCBI Taxonomy" id="3142973"/>
    <lineage>
        <taxon>Bacteria</taxon>
        <taxon>Pseudomonadati</taxon>
        <taxon>Pseudomonadota</taxon>
        <taxon>Gammaproteobacteria</taxon>
        <taxon>Oceanospirillales</taxon>
        <taxon>Hahellaceae</taxon>
        <taxon>Thermohahella</taxon>
    </lineage>
</organism>
<feature type="domain" description="Phospholipid/glycerol acyltransferase" evidence="5">
    <location>
        <begin position="85"/>
        <end position="199"/>
    </location>
</feature>
<evidence type="ECO:0000259" key="5">
    <source>
        <dbReference type="SMART" id="SM00563"/>
    </source>
</evidence>
<protein>
    <submittedName>
        <fullName evidence="6">Lysophospholipid acyltransferase family protein</fullName>
    </submittedName>
</protein>
<comment type="pathway">
    <text evidence="1">Lipid metabolism.</text>
</comment>
<evidence type="ECO:0000256" key="3">
    <source>
        <dbReference type="ARBA" id="ARBA00023315"/>
    </source>
</evidence>
<keyword evidence="2" id="KW-0808">Transferase</keyword>
<dbReference type="RefSeq" id="WP_369600530.1">
    <property type="nucleotide sequence ID" value="NZ_CP154858.1"/>
</dbReference>
<keyword evidence="4" id="KW-0812">Transmembrane</keyword>
<gene>
    <name evidence="6" type="ORF">AAIA72_11840</name>
</gene>
<name>A0AB39UTZ0_9GAMM</name>
<keyword evidence="3 6" id="KW-0012">Acyltransferase</keyword>
<dbReference type="EMBL" id="CP154858">
    <property type="protein sequence ID" value="XDT71494.1"/>
    <property type="molecule type" value="Genomic_DNA"/>
</dbReference>
<proteinExistence type="predicted"/>
<dbReference type="Pfam" id="PF01553">
    <property type="entry name" value="Acyltransferase"/>
    <property type="match status" value="1"/>
</dbReference>